<dbReference type="EMBL" id="MU267313">
    <property type="protein sequence ID" value="KAH7917056.1"/>
    <property type="molecule type" value="Genomic_DNA"/>
</dbReference>
<feature type="non-terminal residue" evidence="1">
    <location>
        <position position="346"/>
    </location>
</feature>
<organism evidence="1 2">
    <name type="scientific">Leucogyrophana mollusca</name>
    <dbReference type="NCBI Taxonomy" id="85980"/>
    <lineage>
        <taxon>Eukaryota</taxon>
        <taxon>Fungi</taxon>
        <taxon>Dikarya</taxon>
        <taxon>Basidiomycota</taxon>
        <taxon>Agaricomycotina</taxon>
        <taxon>Agaricomycetes</taxon>
        <taxon>Agaricomycetidae</taxon>
        <taxon>Boletales</taxon>
        <taxon>Boletales incertae sedis</taxon>
        <taxon>Leucogyrophana</taxon>
    </lineage>
</organism>
<evidence type="ECO:0000313" key="1">
    <source>
        <dbReference type="EMBL" id="KAH7917056.1"/>
    </source>
</evidence>
<sequence>MELDLSAISGPPVAYSCVCSCGRSFSQQNAYTNHLRTCKKSKTRLAHALSKAKEMWSSRKRPRLGSGVDVEPSSQRVEAATEGLISTADLSNAQTVETSFSPGVRVNIGSPEAGFSAVPPDEPPGFEVDGADGIGAPLSNGDDDTMSLAERRPRWLNRRLPARFRDILPQPPPPLVAESTITPPLPSVAVPSTTLALRYFRTRPNLFGLFRRYHGNHFPTHDPEEALTLEDLTLMQTTPADTGACISSERLLLESPHHDDGAFYPYPNVSSFLLGDWYWNQGLQKSKESFKDLLRIIGNPAFRPEDITSTRWDLINTRLGNSANDDADDNSPFEGAGWKKTAVTIR</sequence>
<keyword evidence="2" id="KW-1185">Reference proteome</keyword>
<protein>
    <submittedName>
        <fullName evidence="1">Uncharacterized protein</fullName>
    </submittedName>
</protein>
<evidence type="ECO:0000313" key="2">
    <source>
        <dbReference type="Proteomes" id="UP000790709"/>
    </source>
</evidence>
<accession>A0ACB8AVQ4</accession>
<proteinExistence type="predicted"/>
<dbReference type="Proteomes" id="UP000790709">
    <property type="component" value="Unassembled WGS sequence"/>
</dbReference>
<gene>
    <name evidence="1" type="ORF">BV22DRAFT_1135740</name>
</gene>
<comment type="caution">
    <text evidence="1">The sequence shown here is derived from an EMBL/GenBank/DDBJ whole genome shotgun (WGS) entry which is preliminary data.</text>
</comment>
<name>A0ACB8AVQ4_9AGAM</name>
<reference evidence="1" key="1">
    <citation type="journal article" date="2021" name="New Phytol.">
        <title>Evolutionary innovations through gain and loss of genes in the ectomycorrhizal Boletales.</title>
        <authorList>
            <person name="Wu G."/>
            <person name="Miyauchi S."/>
            <person name="Morin E."/>
            <person name="Kuo A."/>
            <person name="Drula E."/>
            <person name="Varga T."/>
            <person name="Kohler A."/>
            <person name="Feng B."/>
            <person name="Cao Y."/>
            <person name="Lipzen A."/>
            <person name="Daum C."/>
            <person name="Hundley H."/>
            <person name="Pangilinan J."/>
            <person name="Johnson J."/>
            <person name="Barry K."/>
            <person name="LaButti K."/>
            <person name="Ng V."/>
            <person name="Ahrendt S."/>
            <person name="Min B."/>
            <person name="Choi I.G."/>
            <person name="Park H."/>
            <person name="Plett J.M."/>
            <person name="Magnuson J."/>
            <person name="Spatafora J.W."/>
            <person name="Nagy L.G."/>
            <person name="Henrissat B."/>
            <person name="Grigoriev I.V."/>
            <person name="Yang Z.L."/>
            <person name="Xu J."/>
            <person name="Martin F.M."/>
        </authorList>
    </citation>
    <scope>NUCLEOTIDE SEQUENCE</scope>
    <source>
        <strain evidence="1">KUC20120723A-06</strain>
    </source>
</reference>